<protein>
    <recommendedName>
        <fullName evidence="7">C2H2-type domain-containing protein</fullName>
    </recommendedName>
</protein>
<organism evidence="8 9">
    <name type="scientific">Trichogramma kaykai</name>
    <dbReference type="NCBI Taxonomy" id="54128"/>
    <lineage>
        <taxon>Eukaryota</taxon>
        <taxon>Metazoa</taxon>
        <taxon>Ecdysozoa</taxon>
        <taxon>Arthropoda</taxon>
        <taxon>Hexapoda</taxon>
        <taxon>Insecta</taxon>
        <taxon>Pterygota</taxon>
        <taxon>Neoptera</taxon>
        <taxon>Endopterygota</taxon>
        <taxon>Hymenoptera</taxon>
        <taxon>Apocrita</taxon>
        <taxon>Proctotrupomorpha</taxon>
        <taxon>Chalcidoidea</taxon>
        <taxon>Trichogrammatidae</taxon>
        <taxon>Trichogramma</taxon>
    </lineage>
</organism>
<dbReference type="PANTHER" id="PTHR24409">
    <property type="entry name" value="ZINC FINGER PROTEIN 142"/>
    <property type="match status" value="1"/>
</dbReference>
<comment type="caution">
    <text evidence="8">The sequence shown here is derived from an EMBL/GenBank/DDBJ whole genome shotgun (WGS) entry which is preliminary data.</text>
</comment>
<keyword evidence="4" id="KW-0862">Zinc</keyword>
<dbReference type="AlphaFoldDB" id="A0ABD2W0R6"/>
<keyword evidence="9" id="KW-1185">Reference proteome</keyword>
<evidence type="ECO:0000313" key="9">
    <source>
        <dbReference type="Proteomes" id="UP001627154"/>
    </source>
</evidence>
<sequence length="478" mass="54887">MDHYQQTYSYCMYCLDMFPSDTLEHHLDSVCSEYRLAMETNIHPVWIPSQVNNIDNQTPHGVSLGTGSNFEEGQNENVSYIQNIIMDSHHPSNDDVSSTKPTSEEPQNENDTYPQDNIIDSHQPSYSGGLSTKPTSEEPQNENVTYPQENIMDGHQPSNDDVSSTGPNDEEPQNENDTYSQDNIQQTSCSQDLSTEPSCEGSQDENDDYNRTSRDGNLTELNCEEPQDEMDGNYVCNDCPPCNRCKRNHRYGSKGRLIWHIQTSHLSHYQRLYSCDEHQLLFINRKTVGEHLITDHKKRKNNMDKNPPAQTSNAAAHDETPHEGFQCNVCGKMLKSRVQLRKHHKYVHNPIKYICGLCGHLFKTIANLNLHLKEIHSNEKNFTCTVENCSKSFTTKHNLNRHEKEAHQPKNLQCNECSKKFGFKYNLTRHIKEVHGPKTLPCDKCPKLFTTKSRLILHQEVHGAQRLMKRLSNETISQ</sequence>
<gene>
    <name evidence="8" type="ORF">TKK_018010</name>
</gene>
<keyword evidence="2" id="KW-0677">Repeat</keyword>
<evidence type="ECO:0000259" key="7">
    <source>
        <dbReference type="PROSITE" id="PS50157"/>
    </source>
</evidence>
<proteinExistence type="predicted"/>
<evidence type="ECO:0000256" key="1">
    <source>
        <dbReference type="ARBA" id="ARBA00022723"/>
    </source>
</evidence>
<feature type="domain" description="C2H2-type" evidence="7">
    <location>
        <begin position="353"/>
        <end position="381"/>
    </location>
</feature>
<dbReference type="PANTHER" id="PTHR24409:SF295">
    <property type="entry name" value="AZ2-RELATED"/>
    <property type="match status" value="1"/>
</dbReference>
<dbReference type="InterPro" id="IPR013087">
    <property type="entry name" value="Znf_C2H2_type"/>
</dbReference>
<name>A0ABD2W0R6_9HYME</name>
<dbReference type="GO" id="GO:0008270">
    <property type="term" value="F:zinc ion binding"/>
    <property type="evidence" value="ECO:0007669"/>
    <property type="project" value="UniProtKB-KW"/>
</dbReference>
<feature type="domain" description="C2H2-type" evidence="7">
    <location>
        <begin position="440"/>
        <end position="467"/>
    </location>
</feature>
<feature type="domain" description="C2H2-type" evidence="7">
    <location>
        <begin position="412"/>
        <end position="435"/>
    </location>
</feature>
<feature type="domain" description="C2H2-type" evidence="7">
    <location>
        <begin position="325"/>
        <end position="353"/>
    </location>
</feature>
<feature type="domain" description="C2H2-type" evidence="7">
    <location>
        <begin position="382"/>
        <end position="412"/>
    </location>
</feature>
<feature type="compositionally biased region" description="Polar residues" evidence="6">
    <location>
        <begin position="175"/>
        <end position="201"/>
    </location>
</feature>
<dbReference type="PROSITE" id="PS00028">
    <property type="entry name" value="ZINC_FINGER_C2H2_1"/>
    <property type="match status" value="5"/>
</dbReference>
<dbReference type="PROSITE" id="PS50157">
    <property type="entry name" value="ZINC_FINGER_C2H2_2"/>
    <property type="match status" value="5"/>
</dbReference>
<feature type="region of interest" description="Disordered" evidence="6">
    <location>
        <begin position="88"/>
        <end position="218"/>
    </location>
</feature>
<feature type="region of interest" description="Disordered" evidence="6">
    <location>
        <begin position="297"/>
        <end position="321"/>
    </location>
</feature>
<evidence type="ECO:0000256" key="6">
    <source>
        <dbReference type="SAM" id="MobiDB-lite"/>
    </source>
</evidence>
<dbReference type="SMART" id="SM00355">
    <property type="entry name" value="ZnF_C2H2"/>
    <property type="match status" value="6"/>
</dbReference>
<evidence type="ECO:0000256" key="5">
    <source>
        <dbReference type="PROSITE-ProRule" id="PRU00042"/>
    </source>
</evidence>
<dbReference type="Gene3D" id="3.30.160.60">
    <property type="entry name" value="Classic Zinc Finger"/>
    <property type="match status" value="3"/>
</dbReference>
<keyword evidence="1" id="KW-0479">Metal-binding</keyword>
<feature type="compositionally biased region" description="Polar residues" evidence="6">
    <location>
        <begin position="94"/>
        <end position="148"/>
    </location>
</feature>
<dbReference type="Pfam" id="PF00096">
    <property type="entry name" value="zf-C2H2"/>
    <property type="match status" value="4"/>
</dbReference>
<accession>A0ABD2W0R6</accession>
<keyword evidence="3 5" id="KW-0863">Zinc-finger</keyword>
<feature type="compositionally biased region" description="Polar residues" evidence="6">
    <location>
        <begin position="156"/>
        <end position="167"/>
    </location>
</feature>
<evidence type="ECO:0000256" key="3">
    <source>
        <dbReference type="ARBA" id="ARBA00022771"/>
    </source>
</evidence>
<reference evidence="8 9" key="1">
    <citation type="journal article" date="2024" name="bioRxiv">
        <title>A reference genome for Trichogramma kaykai: A tiny desert-dwelling parasitoid wasp with competing sex-ratio distorters.</title>
        <authorList>
            <person name="Culotta J."/>
            <person name="Lindsey A.R."/>
        </authorList>
    </citation>
    <scope>NUCLEOTIDE SEQUENCE [LARGE SCALE GENOMIC DNA]</scope>
    <source>
        <strain evidence="8 9">KSX58</strain>
    </source>
</reference>
<dbReference type="InterPro" id="IPR036236">
    <property type="entry name" value="Znf_C2H2_sf"/>
</dbReference>
<evidence type="ECO:0000256" key="2">
    <source>
        <dbReference type="ARBA" id="ARBA00022737"/>
    </source>
</evidence>
<dbReference type="EMBL" id="JBJJXI010000146">
    <property type="protein sequence ID" value="KAL3386507.1"/>
    <property type="molecule type" value="Genomic_DNA"/>
</dbReference>
<dbReference type="Proteomes" id="UP001627154">
    <property type="component" value="Unassembled WGS sequence"/>
</dbReference>
<dbReference type="SUPFAM" id="SSF57667">
    <property type="entry name" value="beta-beta-alpha zinc fingers"/>
    <property type="match status" value="3"/>
</dbReference>
<evidence type="ECO:0000256" key="4">
    <source>
        <dbReference type="ARBA" id="ARBA00022833"/>
    </source>
</evidence>
<evidence type="ECO:0000313" key="8">
    <source>
        <dbReference type="EMBL" id="KAL3386507.1"/>
    </source>
</evidence>